<dbReference type="Proteomes" id="UP001239111">
    <property type="component" value="Chromosome 3"/>
</dbReference>
<protein>
    <submittedName>
        <fullName evidence="1">Uncharacterized protein</fullName>
    </submittedName>
</protein>
<evidence type="ECO:0000313" key="2">
    <source>
        <dbReference type="Proteomes" id="UP001239111"/>
    </source>
</evidence>
<reference evidence="1" key="1">
    <citation type="submission" date="2023-04" db="EMBL/GenBank/DDBJ databases">
        <title>A chromosome-level genome assembly of the parasitoid wasp Eretmocerus hayati.</title>
        <authorList>
            <person name="Zhong Y."/>
            <person name="Liu S."/>
            <person name="Liu Y."/>
        </authorList>
    </citation>
    <scope>NUCLEOTIDE SEQUENCE</scope>
    <source>
        <strain evidence="1">ZJU_SS_LIU_2023</strain>
    </source>
</reference>
<dbReference type="EMBL" id="CM056743">
    <property type="protein sequence ID" value="KAJ8672236.1"/>
    <property type="molecule type" value="Genomic_DNA"/>
</dbReference>
<evidence type="ECO:0000313" key="1">
    <source>
        <dbReference type="EMBL" id="KAJ8672236.1"/>
    </source>
</evidence>
<comment type="caution">
    <text evidence="1">The sequence shown here is derived from an EMBL/GenBank/DDBJ whole genome shotgun (WGS) entry which is preliminary data.</text>
</comment>
<sequence>MNQNHPKWPGIPSFSLVTVTNHPGPGATRLGGGPRGRGPSKSLGAPSLGPAATRFGGCPRWVCGDGHTPTRACVHTDWWGLEGLWAVLGTVRRTILATVTYLQARIHTVRWGLERSRAVRGTVRRTILATVTYLQARIHTVRWGLERSRAVLGTVRRTFVATVTYLQARIHTIRWGLERSRAVRDIVRRIDLVDCLVSVLWFVLVCVV</sequence>
<keyword evidence="2" id="KW-1185">Reference proteome</keyword>
<organism evidence="1 2">
    <name type="scientific">Eretmocerus hayati</name>
    <dbReference type="NCBI Taxonomy" id="131215"/>
    <lineage>
        <taxon>Eukaryota</taxon>
        <taxon>Metazoa</taxon>
        <taxon>Ecdysozoa</taxon>
        <taxon>Arthropoda</taxon>
        <taxon>Hexapoda</taxon>
        <taxon>Insecta</taxon>
        <taxon>Pterygota</taxon>
        <taxon>Neoptera</taxon>
        <taxon>Endopterygota</taxon>
        <taxon>Hymenoptera</taxon>
        <taxon>Apocrita</taxon>
        <taxon>Proctotrupomorpha</taxon>
        <taxon>Chalcidoidea</taxon>
        <taxon>Aphelinidae</taxon>
        <taxon>Aphelininae</taxon>
        <taxon>Eretmocerus</taxon>
    </lineage>
</organism>
<gene>
    <name evidence="1" type="ORF">QAD02_003495</name>
</gene>
<accession>A0ACC2NNP5</accession>
<name>A0ACC2NNP5_9HYME</name>
<proteinExistence type="predicted"/>